<reference evidence="3 4" key="1">
    <citation type="journal article" date="2020" name="Int. J. Syst. Evol. Microbiol.">
        <title>Reclassification of Streptomyces castelarensis and Streptomyces sporoclivatus as later heterotypic synonyms of Streptomyces antimycoticus.</title>
        <authorList>
            <person name="Komaki H."/>
            <person name="Tamura T."/>
        </authorList>
    </citation>
    <scope>NUCLEOTIDE SEQUENCE [LARGE SCALE GENOMIC DNA]</scope>
    <source>
        <strain evidence="3 4">NBRC 12839</strain>
    </source>
</reference>
<dbReference type="InterPro" id="IPR036188">
    <property type="entry name" value="FAD/NAD-bd_sf"/>
</dbReference>
<protein>
    <recommendedName>
        <fullName evidence="2">Amine oxidase domain-containing protein</fullName>
    </recommendedName>
</protein>
<sequence length="163" mass="17293">MGAVAKVVAQYPSAFWRDAGLAGAAFSRLGPLQEIHDMSGPGGRPAALFGFAHAGAVGPDFEEALTAQLAQCFGPAAATPDILHVRNWSTERWTALSTVRRLADYSLSATPATSSPPSTADRTGRRPRRRPRTPDTSKAPSPPRNARPTTSWPRRRVPPAAAA</sequence>
<evidence type="ECO:0000259" key="2">
    <source>
        <dbReference type="Pfam" id="PF01593"/>
    </source>
</evidence>
<dbReference type="Gene3D" id="3.50.50.60">
    <property type="entry name" value="FAD/NAD(P)-binding domain"/>
    <property type="match status" value="1"/>
</dbReference>
<organism evidence="3 4">
    <name type="scientific">Streptomyces antimycoticus</name>
    <dbReference type="NCBI Taxonomy" id="68175"/>
    <lineage>
        <taxon>Bacteria</taxon>
        <taxon>Bacillati</taxon>
        <taxon>Actinomycetota</taxon>
        <taxon>Actinomycetes</taxon>
        <taxon>Kitasatosporales</taxon>
        <taxon>Streptomycetaceae</taxon>
        <taxon>Streptomyces</taxon>
        <taxon>Streptomyces violaceusniger group</taxon>
    </lineage>
</organism>
<comment type="caution">
    <text evidence="3">The sequence shown here is derived from an EMBL/GenBank/DDBJ whole genome shotgun (WGS) entry which is preliminary data.</text>
</comment>
<dbReference type="Pfam" id="PF01593">
    <property type="entry name" value="Amino_oxidase"/>
    <property type="match status" value="1"/>
</dbReference>
<proteinExistence type="predicted"/>
<dbReference type="GO" id="GO:0016491">
    <property type="term" value="F:oxidoreductase activity"/>
    <property type="evidence" value="ECO:0007669"/>
    <property type="project" value="InterPro"/>
</dbReference>
<dbReference type="InterPro" id="IPR002937">
    <property type="entry name" value="Amino_oxidase"/>
</dbReference>
<dbReference type="Proteomes" id="UP000299290">
    <property type="component" value="Unassembled WGS sequence"/>
</dbReference>
<dbReference type="AlphaFoldDB" id="A0A4D4JXR3"/>
<evidence type="ECO:0000313" key="4">
    <source>
        <dbReference type="Proteomes" id="UP000299290"/>
    </source>
</evidence>
<accession>A0A4D4JXR3</accession>
<evidence type="ECO:0000313" key="3">
    <source>
        <dbReference type="EMBL" id="GDY40684.1"/>
    </source>
</evidence>
<dbReference type="SUPFAM" id="SSF54373">
    <property type="entry name" value="FAD-linked reductases, C-terminal domain"/>
    <property type="match status" value="1"/>
</dbReference>
<feature type="compositionally biased region" description="Low complexity" evidence="1">
    <location>
        <begin position="108"/>
        <end position="121"/>
    </location>
</feature>
<gene>
    <name evidence="3" type="ORF">SANT12839_015660</name>
</gene>
<feature type="region of interest" description="Disordered" evidence="1">
    <location>
        <begin position="106"/>
        <end position="163"/>
    </location>
</feature>
<dbReference type="EMBL" id="BJHV01000001">
    <property type="protein sequence ID" value="GDY40684.1"/>
    <property type="molecule type" value="Genomic_DNA"/>
</dbReference>
<evidence type="ECO:0000256" key="1">
    <source>
        <dbReference type="SAM" id="MobiDB-lite"/>
    </source>
</evidence>
<keyword evidence="4" id="KW-1185">Reference proteome</keyword>
<feature type="domain" description="Amine oxidase" evidence="2">
    <location>
        <begin position="1"/>
        <end position="102"/>
    </location>
</feature>
<name>A0A4D4JXR3_9ACTN</name>